<protein>
    <submittedName>
        <fullName evidence="6">Monooxygenase</fullName>
    </submittedName>
</protein>
<dbReference type="Pfam" id="PF01494">
    <property type="entry name" value="FAD_binding_3"/>
    <property type="match status" value="1"/>
</dbReference>
<evidence type="ECO:0000256" key="2">
    <source>
        <dbReference type="ARBA" id="ARBA00022630"/>
    </source>
</evidence>
<comment type="caution">
    <text evidence="6">The sequence shown here is derived from an EMBL/GenBank/DDBJ whole genome shotgun (WGS) entry which is preliminary data.</text>
</comment>
<proteinExistence type="predicted"/>
<sequence>MTQEITTPVLIVGAGPVGLTMAIDLAYNGIDCMLIEKTDGHIDHPKIGTIVTRTMEFFRRWGFVEQVRTSGFPDDYKLSIVFCTALTGHQLERDDYPSTAESPIPEGTPHKRQRCPQMWLDPILQRFAGEQPAIDLRFQHTLESFTDTDGGVSATVRDEKTGEVVTVKAKYMIGCDGALSMVRTDLGIPMIGKTKINYSIGILFRCPDLLEMTQIGDIERCILVGPEGTWGNLTVIDGSKLWRLTVFGSEERFDIQNFDSEGWIKRALGRDDIPFEVITIVPWRRTELVAENYKKGHVLIAGDAAHTMSPTGGMGVNTGFGDVVDLGWKMAGTLKGWGGDHLLESYEAERRPIAVRNAAFSTHNFKTWNVPVDTSGINTPGEEGDRLRKEIGHALKENTRSDWQSWGIQLGYRYENSPICVPDGTPATPDEYTTYIPTARPGHRAPHAWLSDGRTILDLYGRDFVLLDFGAQADAASAFVAAADKAGVPLRVEAIADAEIAKLYEQPLVLVRPDGHVAWRGKDASDAAWVIDVARGAAMLEQALTA</sequence>
<organism evidence="6 7">
    <name type="scientific">Nitratireductor aestuarii</name>
    <dbReference type="NCBI Taxonomy" id="1735103"/>
    <lineage>
        <taxon>Bacteria</taxon>
        <taxon>Pseudomonadati</taxon>
        <taxon>Pseudomonadota</taxon>
        <taxon>Alphaproteobacteria</taxon>
        <taxon>Hyphomicrobiales</taxon>
        <taxon>Phyllobacteriaceae</taxon>
        <taxon>Nitratireductor</taxon>
    </lineage>
</organism>
<keyword evidence="6" id="KW-0503">Monooxygenase</keyword>
<dbReference type="PANTHER" id="PTHR43004">
    <property type="entry name" value="TRK SYSTEM POTASSIUM UPTAKE PROTEIN"/>
    <property type="match status" value="1"/>
</dbReference>
<reference evidence="6" key="2">
    <citation type="submission" date="2020-09" db="EMBL/GenBank/DDBJ databases">
        <authorList>
            <person name="Sun Q."/>
            <person name="Zhou Y."/>
        </authorList>
    </citation>
    <scope>NUCLEOTIDE SEQUENCE</scope>
    <source>
        <strain evidence="6">CGMCC 1.15320</strain>
    </source>
</reference>
<accession>A0A916S244</accession>
<keyword evidence="6" id="KW-0560">Oxidoreductase</keyword>
<dbReference type="NCBIfam" id="NF004780">
    <property type="entry name" value="PRK06126.1"/>
    <property type="match status" value="1"/>
</dbReference>
<dbReference type="Gene3D" id="3.40.30.120">
    <property type="match status" value="1"/>
</dbReference>
<dbReference type="SUPFAM" id="SSF51905">
    <property type="entry name" value="FAD/NAD(P)-binding domain"/>
    <property type="match status" value="1"/>
</dbReference>
<dbReference type="Gene3D" id="3.30.9.10">
    <property type="entry name" value="D-Amino Acid Oxidase, subunit A, domain 2"/>
    <property type="match status" value="1"/>
</dbReference>
<dbReference type="InterPro" id="IPR002938">
    <property type="entry name" value="FAD-bd"/>
</dbReference>
<keyword evidence="7" id="KW-1185">Reference proteome</keyword>
<dbReference type="PANTHER" id="PTHR43004:SF19">
    <property type="entry name" value="BINDING MONOOXYGENASE, PUTATIVE (JCVI)-RELATED"/>
    <property type="match status" value="1"/>
</dbReference>
<dbReference type="Gene3D" id="3.50.50.60">
    <property type="entry name" value="FAD/NAD(P)-binding domain"/>
    <property type="match status" value="1"/>
</dbReference>
<evidence type="ECO:0000256" key="4">
    <source>
        <dbReference type="SAM" id="MobiDB-lite"/>
    </source>
</evidence>
<dbReference type="GO" id="GO:0071949">
    <property type="term" value="F:FAD binding"/>
    <property type="evidence" value="ECO:0007669"/>
    <property type="project" value="InterPro"/>
</dbReference>
<comment type="cofactor">
    <cofactor evidence="1">
        <name>FAD</name>
        <dbReference type="ChEBI" id="CHEBI:57692"/>
    </cofactor>
</comment>
<dbReference type="Pfam" id="PF21274">
    <property type="entry name" value="Rng_hyd_C"/>
    <property type="match status" value="1"/>
</dbReference>
<gene>
    <name evidence="6" type="primary">cadA</name>
    <name evidence="6" type="ORF">GCM10011385_35800</name>
</gene>
<evidence type="ECO:0000313" key="6">
    <source>
        <dbReference type="EMBL" id="GGA78497.1"/>
    </source>
</evidence>
<dbReference type="InterPro" id="IPR036188">
    <property type="entry name" value="FAD/NAD-bd_sf"/>
</dbReference>
<feature type="domain" description="FAD-binding" evidence="5">
    <location>
        <begin position="7"/>
        <end position="360"/>
    </location>
</feature>
<feature type="region of interest" description="Disordered" evidence="4">
    <location>
        <begin position="94"/>
        <end position="113"/>
    </location>
</feature>
<dbReference type="RefSeq" id="WP_188722473.1">
    <property type="nucleotide sequence ID" value="NZ_BMIF01000014.1"/>
</dbReference>
<dbReference type="EMBL" id="BMIF01000014">
    <property type="protein sequence ID" value="GGA78497.1"/>
    <property type="molecule type" value="Genomic_DNA"/>
</dbReference>
<dbReference type="GO" id="GO:0016709">
    <property type="term" value="F:oxidoreductase activity, acting on paired donors, with incorporation or reduction of molecular oxygen, NAD(P)H as one donor, and incorporation of one atom of oxygen"/>
    <property type="evidence" value="ECO:0007669"/>
    <property type="project" value="UniProtKB-ARBA"/>
</dbReference>
<keyword evidence="3" id="KW-0274">FAD</keyword>
<dbReference type="InterPro" id="IPR050641">
    <property type="entry name" value="RIFMO-like"/>
</dbReference>
<dbReference type="PRINTS" id="PR00420">
    <property type="entry name" value="RNGMNOXGNASE"/>
</dbReference>
<reference evidence="6" key="1">
    <citation type="journal article" date="2014" name="Int. J. Syst. Evol. Microbiol.">
        <title>Complete genome sequence of Corynebacterium casei LMG S-19264T (=DSM 44701T), isolated from a smear-ripened cheese.</title>
        <authorList>
            <consortium name="US DOE Joint Genome Institute (JGI-PGF)"/>
            <person name="Walter F."/>
            <person name="Albersmeier A."/>
            <person name="Kalinowski J."/>
            <person name="Ruckert C."/>
        </authorList>
    </citation>
    <scope>NUCLEOTIDE SEQUENCE</scope>
    <source>
        <strain evidence="6">CGMCC 1.15320</strain>
    </source>
</reference>
<keyword evidence="2" id="KW-0285">Flavoprotein</keyword>
<evidence type="ECO:0000256" key="1">
    <source>
        <dbReference type="ARBA" id="ARBA00001974"/>
    </source>
</evidence>
<evidence type="ECO:0000256" key="3">
    <source>
        <dbReference type="ARBA" id="ARBA00022827"/>
    </source>
</evidence>
<dbReference type="Proteomes" id="UP000636264">
    <property type="component" value="Unassembled WGS sequence"/>
</dbReference>
<evidence type="ECO:0000313" key="7">
    <source>
        <dbReference type="Proteomes" id="UP000636264"/>
    </source>
</evidence>
<dbReference type="AlphaFoldDB" id="A0A916S244"/>
<name>A0A916S244_9HYPH</name>
<evidence type="ECO:0000259" key="5">
    <source>
        <dbReference type="Pfam" id="PF01494"/>
    </source>
</evidence>